<feature type="domain" description="UmuC" evidence="2">
    <location>
        <begin position="20"/>
        <end position="141"/>
    </location>
</feature>
<dbReference type="Proteomes" id="UP000017820">
    <property type="component" value="Unassembled WGS sequence"/>
</dbReference>
<proteinExistence type="predicted"/>
<comment type="caution">
    <text evidence="3">The sequence shown here is derived from an EMBL/GenBank/DDBJ whole genome shotgun (WGS) entry which is preliminary data.</text>
</comment>
<name>V4I066_PSEL2</name>
<dbReference type="Pfam" id="PF00817">
    <property type="entry name" value="IMS"/>
    <property type="match status" value="1"/>
</dbReference>
<dbReference type="AlphaFoldDB" id="V4I066"/>
<dbReference type="EMBL" id="AUSV01000002">
    <property type="protein sequence ID" value="ESP95428.1"/>
    <property type="molecule type" value="Genomic_DNA"/>
</dbReference>
<dbReference type="InterPro" id="IPR001126">
    <property type="entry name" value="UmuC"/>
</dbReference>
<dbReference type="PATRIC" id="fig|1353533.3.peg.64"/>
<dbReference type="PANTHER" id="PTHR35369">
    <property type="entry name" value="BLR3025 PROTEIN-RELATED"/>
    <property type="match status" value="1"/>
</dbReference>
<dbReference type="RefSeq" id="WP_023397041.1">
    <property type="nucleotide sequence ID" value="NZ_AUSV01000002.1"/>
</dbReference>
<gene>
    <name evidence="3" type="ORF">PL2TA16_02171</name>
</gene>
<evidence type="ECO:0000313" key="3">
    <source>
        <dbReference type="EMBL" id="ESP95428.1"/>
    </source>
</evidence>
<dbReference type="PANTHER" id="PTHR35369:SF2">
    <property type="entry name" value="BLR3025 PROTEIN"/>
    <property type="match status" value="1"/>
</dbReference>
<evidence type="ECO:0000256" key="1">
    <source>
        <dbReference type="ARBA" id="ARBA00022763"/>
    </source>
</evidence>
<dbReference type="CDD" id="cd03468">
    <property type="entry name" value="PolY_like"/>
    <property type="match status" value="1"/>
</dbReference>
<organism evidence="3 4">
    <name type="scientific">Pseudoalteromonas luteoviolacea (strain 2ta16)</name>
    <dbReference type="NCBI Taxonomy" id="1353533"/>
    <lineage>
        <taxon>Bacteria</taxon>
        <taxon>Pseudomonadati</taxon>
        <taxon>Pseudomonadota</taxon>
        <taxon>Gammaproteobacteria</taxon>
        <taxon>Alteromonadales</taxon>
        <taxon>Pseudoalteromonadaceae</taxon>
        <taxon>Pseudoalteromonas</taxon>
    </lineage>
</organism>
<reference evidence="3 4" key="1">
    <citation type="submission" date="2013-07" db="EMBL/GenBank/DDBJ databases">
        <title>Draft genome sequence of Pseudoalteromonas luteoviolacea 2ta16.</title>
        <authorList>
            <person name="Allen E.E."/>
            <person name="Azam F."/>
            <person name="Podell S."/>
        </authorList>
    </citation>
    <scope>NUCLEOTIDE SEQUENCE [LARGE SCALE GENOMIC DNA]</scope>
    <source>
        <strain evidence="3 4">2ta16</strain>
    </source>
</reference>
<sequence>MALWLYLHFPQLQLDSLHAQDMQVPPTIIVSGKNHSVIQLNRSAQQLGVRKEMGLGAAAAMSSSLCVLEYSEVYTQKRLIELAQWLYLDTAEIHLSEPDGLLLKVSSMLSLHQDLDHYWQVIQARLESQHVHYHFSLGYSPIAAQLLAQNQFDSLCQNREQLMRQLGKLSINTLALTSQQQQKLTRVGVRTVQALLDIPLLELGKRFDTALVHYVGRLQGKLHHPVTFYQPPEVFERHLTLLYEIENLDFLARPLLKLLVQLEQFLRLRNKLTQSIELTFYQRDCDALQLSVGSAQGEYRADKWQALCQLVLERTQLSAPLQAVALKVPILCEPQTLADDLFSERIGTMTAAGLLSTLQAKLGEEAVQGIQPMADARPEHATGRVEPLVHVKRTTIPEQKPPLCRPNLLLPHVQPLHCKVILLQGPERIATGWWDGHEVERDYFVAQDESYRRLWVFRDRQQRWFMHGIFS</sequence>
<accession>V4I066</accession>
<dbReference type="GO" id="GO:0006281">
    <property type="term" value="P:DNA repair"/>
    <property type="evidence" value="ECO:0007669"/>
    <property type="project" value="InterPro"/>
</dbReference>
<dbReference type="InterPro" id="IPR050356">
    <property type="entry name" value="SulA_CellDiv_inhibitor"/>
</dbReference>
<dbReference type="InterPro" id="IPR043502">
    <property type="entry name" value="DNA/RNA_pol_sf"/>
</dbReference>
<evidence type="ECO:0000259" key="2">
    <source>
        <dbReference type="Pfam" id="PF00817"/>
    </source>
</evidence>
<dbReference type="SUPFAM" id="SSF56672">
    <property type="entry name" value="DNA/RNA polymerases"/>
    <property type="match status" value="1"/>
</dbReference>
<evidence type="ECO:0000313" key="4">
    <source>
        <dbReference type="Proteomes" id="UP000017820"/>
    </source>
</evidence>
<protein>
    <submittedName>
        <fullName evidence="3">ImpB/mucB/samB family</fullName>
    </submittedName>
</protein>
<keyword evidence="1" id="KW-0227">DNA damage</keyword>